<evidence type="ECO:0000313" key="2">
    <source>
        <dbReference type="Proteomes" id="UP000664265"/>
    </source>
</evidence>
<protein>
    <submittedName>
        <fullName evidence="1">Uncharacterized protein</fullName>
    </submittedName>
</protein>
<comment type="caution">
    <text evidence="1">The sequence shown here is derived from an EMBL/GenBank/DDBJ whole genome shotgun (WGS) entry which is preliminary data.</text>
</comment>
<gene>
    <name evidence="1" type="ORF">JHU38_10595</name>
</gene>
<name>A0ABS3M7W6_9BACT</name>
<dbReference type="Proteomes" id="UP000664265">
    <property type="component" value="Unassembled WGS sequence"/>
</dbReference>
<evidence type="ECO:0000313" key="1">
    <source>
        <dbReference type="EMBL" id="MBO1364206.1"/>
    </source>
</evidence>
<dbReference type="RefSeq" id="WP_107582873.1">
    <property type="nucleotide sequence ID" value="NZ_JAERMS010000042.1"/>
</dbReference>
<proteinExistence type="predicted"/>
<dbReference type="EMBL" id="JAERMS010000042">
    <property type="protein sequence ID" value="MBO1364206.1"/>
    <property type="molecule type" value="Genomic_DNA"/>
</dbReference>
<sequence>MTRNQEQITFPYSNLHDIRVQKEMLRREIQTDDIKIKALWNELFHSKQSPSSTPPSKRFSQLINTSAGILDAVILGWKLYHKFKRQR</sequence>
<organism evidence="1 2">
    <name type="scientific">Prevotella illustrans</name>
    <dbReference type="NCBI Taxonomy" id="2800387"/>
    <lineage>
        <taxon>Bacteria</taxon>
        <taxon>Pseudomonadati</taxon>
        <taxon>Bacteroidota</taxon>
        <taxon>Bacteroidia</taxon>
        <taxon>Bacteroidales</taxon>
        <taxon>Prevotellaceae</taxon>
        <taxon>Prevotella</taxon>
    </lineage>
</organism>
<accession>A0ABS3M7W6</accession>
<keyword evidence="2" id="KW-1185">Reference proteome</keyword>
<reference evidence="1 2" key="1">
    <citation type="submission" date="2021-01" db="EMBL/GenBank/DDBJ databases">
        <title>Prevotella A2931 sp. nov.</title>
        <authorList>
            <person name="Buhl M."/>
            <person name="Oberhettinger P."/>
        </authorList>
    </citation>
    <scope>NUCLEOTIDE SEQUENCE [LARGE SCALE GENOMIC DNA]</scope>
    <source>
        <strain evidence="1 2">A2931</strain>
    </source>
</reference>